<dbReference type="Proteomes" id="UP000199356">
    <property type="component" value="Unassembled WGS sequence"/>
</dbReference>
<gene>
    <name evidence="1" type="ORF">SAMN04488047_105164</name>
</gene>
<sequence length="67" mass="7950">MPEAERVLWLSVIYVGLQDAARGQDPHWLYSDDFKTVCALAQVDAFFVRLAFRERQEEFKRPSYRRA</sequence>
<organism evidence="1 2">
    <name type="scientific">Tranquillimonas alkanivorans</name>
    <dbReference type="NCBI Taxonomy" id="441119"/>
    <lineage>
        <taxon>Bacteria</taxon>
        <taxon>Pseudomonadati</taxon>
        <taxon>Pseudomonadota</taxon>
        <taxon>Alphaproteobacteria</taxon>
        <taxon>Rhodobacterales</taxon>
        <taxon>Roseobacteraceae</taxon>
        <taxon>Tranquillimonas</taxon>
    </lineage>
</organism>
<dbReference type="OrthoDB" id="7874304at2"/>
<reference evidence="1 2" key="1">
    <citation type="submission" date="2016-10" db="EMBL/GenBank/DDBJ databases">
        <authorList>
            <person name="de Groot N.N."/>
        </authorList>
    </citation>
    <scope>NUCLEOTIDE SEQUENCE [LARGE SCALE GENOMIC DNA]</scope>
    <source>
        <strain evidence="1 2">DSM 19547</strain>
    </source>
</reference>
<dbReference type="STRING" id="441119.SAMN04488047_105164"/>
<proteinExistence type="predicted"/>
<dbReference type="AlphaFoldDB" id="A0A1I5PLU5"/>
<protein>
    <submittedName>
        <fullName evidence="1">Uncharacterized protein</fullName>
    </submittedName>
</protein>
<evidence type="ECO:0000313" key="1">
    <source>
        <dbReference type="EMBL" id="SFP35029.1"/>
    </source>
</evidence>
<dbReference type="EMBL" id="FOXA01000005">
    <property type="protein sequence ID" value="SFP35029.1"/>
    <property type="molecule type" value="Genomic_DNA"/>
</dbReference>
<dbReference type="RefSeq" id="WP_093420423.1">
    <property type="nucleotide sequence ID" value="NZ_FOXA01000005.1"/>
</dbReference>
<evidence type="ECO:0000313" key="2">
    <source>
        <dbReference type="Proteomes" id="UP000199356"/>
    </source>
</evidence>
<accession>A0A1I5PLU5</accession>
<keyword evidence="2" id="KW-1185">Reference proteome</keyword>
<name>A0A1I5PLU5_9RHOB</name>